<protein>
    <recommendedName>
        <fullName evidence="3">WbqC family protein</fullName>
    </recommendedName>
</protein>
<accession>A0A109MYX7</accession>
<comment type="caution">
    <text evidence="1">The sequence shown here is derived from an EMBL/GenBank/DDBJ whole genome shotgun (WGS) entry which is preliminary data.</text>
</comment>
<evidence type="ECO:0000313" key="1">
    <source>
        <dbReference type="EMBL" id="KWW20408.1"/>
    </source>
</evidence>
<dbReference type="EMBL" id="LNNH01000017">
    <property type="protein sequence ID" value="KWW20408.1"/>
    <property type="molecule type" value="Genomic_DNA"/>
</dbReference>
<dbReference type="InterPro" id="IPR014985">
    <property type="entry name" value="WbqC"/>
</dbReference>
<dbReference type="RefSeq" id="WP_061142034.1">
    <property type="nucleotide sequence ID" value="NZ_LNNH01000017.1"/>
</dbReference>
<evidence type="ECO:0008006" key="3">
    <source>
        <dbReference type="Google" id="ProtNLM"/>
    </source>
</evidence>
<keyword evidence="2" id="KW-1185">Reference proteome</keyword>
<organism evidence="1 2">
    <name type="scientific">Peribacillus simplex</name>
    <dbReference type="NCBI Taxonomy" id="1478"/>
    <lineage>
        <taxon>Bacteria</taxon>
        <taxon>Bacillati</taxon>
        <taxon>Bacillota</taxon>
        <taxon>Bacilli</taxon>
        <taxon>Bacillales</taxon>
        <taxon>Bacillaceae</taxon>
        <taxon>Peribacillus</taxon>
    </lineage>
</organism>
<gene>
    <name evidence="1" type="ORF">AS888_18765</name>
</gene>
<sequence>MEKKKIVTIHQPNFLPWIGLIHKIFQSDVFIYLIDVKYSASNFQNKTYIQGADGKGSRLTVPIQKKPDMLHEKLISYHPPNQKWQRNHLQQISDVYKKAPYFHDFFPLLEEAYQKEHAMLVDLNVQLLELILQYLTYEGETHLSTDFDTTAGKTERLVSLLQQTGGTCYLSGKSGRAYLDEELFQAKGIEVIYQNFSHPVYETRNGKECIQNLSILDWMMYHPGDEIKETLTKGKPS</sequence>
<name>A0A109MYX7_9BACI</name>
<reference evidence="1 2" key="1">
    <citation type="submission" date="2015-11" db="EMBL/GenBank/DDBJ databases">
        <title>Genome Sequence of Bacillus simplex strain VanAntwerpen2.</title>
        <authorList>
            <person name="Couger M.B."/>
        </authorList>
    </citation>
    <scope>NUCLEOTIDE SEQUENCE [LARGE SCALE GENOMIC DNA]</scope>
    <source>
        <strain evidence="1 2">VanAntwerpen02</strain>
    </source>
</reference>
<dbReference type="Proteomes" id="UP000064189">
    <property type="component" value="Unassembled WGS sequence"/>
</dbReference>
<dbReference type="Pfam" id="PF08889">
    <property type="entry name" value="WbqC"/>
    <property type="match status" value="1"/>
</dbReference>
<proteinExistence type="predicted"/>
<dbReference type="AlphaFoldDB" id="A0A109MYX7"/>
<evidence type="ECO:0000313" key="2">
    <source>
        <dbReference type="Proteomes" id="UP000064189"/>
    </source>
</evidence>